<evidence type="ECO:0000256" key="2">
    <source>
        <dbReference type="ARBA" id="ARBA00023043"/>
    </source>
</evidence>
<keyword evidence="1" id="KW-0677">Repeat</keyword>
<dbReference type="OrthoDB" id="6182006at2"/>
<evidence type="ECO:0000313" key="6">
    <source>
        <dbReference type="Proteomes" id="UP000218896"/>
    </source>
</evidence>
<gene>
    <name evidence="5" type="ORF">CK501_01755</name>
</gene>
<organism evidence="5 6">
    <name type="scientific">Halovibrio salipaludis</name>
    <dbReference type="NCBI Taxonomy" id="2032626"/>
    <lineage>
        <taxon>Bacteria</taxon>
        <taxon>Pseudomonadati</taxon>
        <taxon>Pseudomonadota</taxon>
        <taxon>Gammaproteobacteria</taxon>
        <taxon>Oceanospirillales</taxon>
        <taxon>Halomonadaceae</taxon>
        <taxon>Halovibrio</taxon>
    </lineage>
</organism>
<dbReference type="InterPro" id="IPR002110">
    <property type="entry name" value="Ankyrin_rpt"/>
</dbReference>
<dbReference type="AlphaFoldDB" id="A0A2A2FBB3"/>
<accession>A0A2A2FBB3</accession>
<dbReference type="PROSITE" id="PS50088">
    <property type="entry name" value="ANK_REPEAT"/>
    <property type="match status" value="3"/>
</dbReference>
<dbReference type="InterPro" id="IPR036770">
    <property type="entry name" value="Ankyrin_rpt-contain_sf"/>
</dbReference>
<dbReference type="Gene3D" id="1.25.40.20">
    <property type="entry name" value="Ankyrin repeat-containing domain"/>
    <property type="match status" value="2"/>
</dbReference>
<dbReference type="Pfam" id="PF12796">
    <property type="entry name" value="Ank_2"/>
    <property type="match status" value="2"/>
</dbReference>
<feature type="repeat" description="ANK" evidence="3">
    <location>
        <begin position="102"/>
        <end position="134"/>
    </location>
</feature>
<dbReference type="InterPro" id="IPR050776">
    <property type="entry name" value="Ank_Repeat/CDKN_Inhibitor"/>
</dbReference>
<dbReference type="PRINTS" id="PR01415">
    <property type="entry name" value="ANKYRIN"/>
</dbReference>
<keyword evidence="6" id="KW-1185">Reference proteome</keyword>
<dbReference type="PANTHER" id="PTHR24201:SF16">
    <property type="entry name" value="ANKYRIN-1-LIKE-RELATED"/>
    <property type="match status" value="1"/>
</dbReference>
<sequence>MRPCPLNPLPALLLLGTLVLAGCGSSPGPDRAETRTDTSTALMEAASEGDLDRVKALVAEGGALNAMGPDGTALYQAADAGHGETVWYLLRQGADPDRGLEGGITPLMAAAAAGRKRIIDLLVRAGADVNARSDAGETPLSYAVLNSQLGATNRLLRADADVNTVNEEGESLLMRVVARNDLLLAGVIVDAGAGVDYRAPDGRTALDVARANGNRDLVMMLQNAGGD</sequence>
<evidence type="ECO:0000256" key="4">
    <source>
        <dbReference type="SAM" id="SignalP"/>
    </source>
</evidence>
<dbReference type="SMART" id="SM00248">
    <property type="entry name" value="ANK"/>
    <property type="match status" value="6"/>
</dbReference>
<comment type="caution">
    <text evidence="5">The sequence shown here is derived from an EMBL/GenBank/DDBJ whole genome shotgun (WGS) entry which is preliminary data.</text>
</comment>
<dbReference type="PROSITE" id="PS50297">
    <property type="entry name" value="ANK_REP_REGION"/>
    <property type="match status" value="3"/>
</dbReference>
<keyword evidence="2 3" id="KW-0040">ANK repeat</keyword>
<name>A0A2A2FBB3_9GAMM</name>
<keyword evidence="4" id="KW-0732">Signal</keyword>
<dbReference type="RefSeq" id="WP_095616002.1">
    <property type="nucleotide sequence ID" value="NZ_NSKD01000001.1"/>
</dbReference>
<dbReference type="PROSITE" id="PS51257">
    <property type="entry name" value="PROKAR_LIPOPROTEIN"/>
    <property type="match status" value="1"/>
</dbReference>
<evidence type="ECO:0000256" key="3">
    <source>
        <dbReference type="PROSITE-ProRule" id="PRU00023"/>
    </source>
</evidence>
<dbReference type="SUPFAM" id="SSF48403">
    <property type="entry name" value="Ankyrin repeat"/>
    <property type="match status" value="1"/>
</dbReference>
<dbReference type="EMBL" id="NSKD01000001">
    <property type="protein sequence ID" value="PAU81902.1"/>
    <property type="molecule type" value="Genomic_DNA"/>
</dbReference>
<feature type="chain" id="PRO_5012087382" evidence="4">
    <location>
        <begin position="22"/>
        <end position="227"/>
    </location>
</feature>
<feature type="repeat" description="ANK" evidence="3">
    <location>
        <begin position="135"/>
        <end position="167"/>
    </location>
</feature>
<feature type="signal peptide" evidence="4">
    <location>
        <begin position="1"/>
        <end position="21"/>
    </location>
</feature>
<protein>
    <submittedName>
        <fullName evidence="5">Ankryin</fullName>
    </submittedName>
</protein>
<proteinExistence type="predicted"/>
<evidence type="ECO:0000256" key="1">
    <source>
        <dbReference type="ARBA" id="ARBA00022737"/>
    </source>
</evidence>
<dbReference type="PANTHER" id="PTHR24201">
    <property type="entry name" value="ANK_REP_REGION DOMAIN-CONTAINING PROTEIN"/>
    <property type="match status" value="1"/>
</dbReference>
<evidence type="ECO:0000313" key="5">
    <source>
        <dbReference type="EMBL" id="PAU81902.1"/>
    </source>
</evidence>
<dbReference type="Proteomes" id="UP000218896">
    <property type="component" value="Unassembled WGS sequence"/>
</dbReference>
<feature type="repeat" description="ANK" evidence="3">
    <location>
        <begin position="201"/>
        <end position="227"/>
    </location>
</feature>
<reference evidence="5 6" key="1">
    <citation type="submission" date="2017-08" db="EMBL/GenBank/DDBJ databases">
        <title>Halovibrio sewagensis sp. nov., isolated from wastewater of high salinity.</title>
        <authorList>
            <person name="Dong X."/>
            <person name="Zhang G."/>
        </authorList>
    </citation>
    <scope>NUCLEOTIDE SEQUENCE [LARGE SCALE GENOMIC DNA]</scope>
    <source>
        <strain evidence="5 6">YL5-2</strain>
    </source>
</reference>